<comment type="caution">
    <text evidence="1">The sequence shown here is derived from an EMBL/GenBank/DDBJ whole genome shotgun (WGS) entry which is preliminary data.</text>
</comment>
<name>A0A5N8V830_9ACTN</name>
<gene>
    <name evidence="1" type="ORF">FNH09_05365</name>
</gene>
<keyword evidence="2" id="KW-1185">Reference proteome</keyword>
<sequence>MCKTRIPEEPYVNAHSAGVNLPTGVVRVLLGDLLDMGAIKVRERVERPSVQLIREVLTGLRAL</sequence>
<dbReference type="EMBL" id="VJZD01000013">
    <property type="protein sequence ID" value="MPY30762.1"/>
    <property type="molecule type" value="Genomic_DNA"/>
</dbReference>
<dbReference type="Proteomes" id="UP000325849">
    <property type="component" value="Unassembled WGS sequence"/>
</dbReference>
<protein>
    <submittedName>
        <fullName evidence="1">DUF742 domain-containing protein</fullName>
    </submittedName>
</protein>
<accession>A0A5N8V830</accession>
<dbReference type="InterPro" id="IPR007995">
    <property type="entry name" value="DUF742"/>
</dbReference>
<dbReference type="AlphaFoldDB" id="A0A5N8V830"/>
<proteinExistence type="predicted"/>
<evidence type="ECO:0000313" key="2">
    <source>
        <dbReference type="Proteomes" id="UP000325849"/>
    </source>
</evidence>
<reference evidence="1 2" key="1">
    <citation type="submission" date="2019-07" db="EMBL/GenBank/DDBJ databases">
        <title>New species of Amycolatopsis and Streptomyces.</title>
        <authorList>
            <person name="Duangmal K."/>
            <person name="Teo W.F.A."/>
            <person name="Lipun K."/>
        </authorList>
    </citation>
    <scope>NUCLEOTIDE SEQUENCE [LARGE SCALE GENOMIC DNA]</scope>
    <source>
        <strain evidence="1 2">NBRC 109810</strain>
    </source>
</reference>
<dbReference type="Pfam" id="PF05331">
    <property type="entry name" value="DUF742"/>
    <property type="match status" value="1"/>
</dbReference>
<organism evidence="1 2">
    <name type="scientific">Streptomyces adustus</name>
    <dbReference type="NCBI Taxonomy" id="1609272"/>
    <lineage>
        <taxon>Bacteria</taxon>
        <taxon>Bacillati</taxon>
        <taxon>Actinomycetota</taxon>
        <taxon>Actinomycetes</taxon>
        <taxon>Kitasatosporales</taxon>
        <taxon>Streptomycetaceae</taxon>
        <taxon>Streptomyces</taxon>
    </lineage>
</organism>
<evidence type="ECO:0000313" key="1">
    <source>
        <dbReference type="EMBL" id="MPY30762.1"/>
    </source>
</evidence>